<sequence>MAGRNKLLYHPSIGVPLTWMAIAALFTRSPIVEFHSDQKPPQAWRGTLPSRFDLSGSSSARS</sequence>
<accession>W4G4B5</accession>
<reference evidence="3" key="1">
    <citation type="submission" date="2013-12" db="EMBL/GenBank/DDBJ databases">
        <title>The Genome Sequence of Aphanomyces astaci APO3.</title>
        <authorList>
            <consortium name="The Broad Institute Genomics Platform"/>
            <person name="Russ C."/>
            <person name="Tyler B."/>
            <person name="van West P."/>
            <person name="Dieguez-Uribeondo J."/>
            <person name="Young S.K."/>
            <person name="Zeng Q."/>
            <person name="Gargeya S."/>
            <person name="Fitzgerald M."/>
            <person name="Abouelleil A."/>
            <person name="Alvarado L."/>
            <person name="Chapman S.B."/>
            <person name="Gainer-Dewar J."/>
            <person name="Goldberg J."/>
            <person name="Griggs A."/>
            <person name="Gujja S."/>
            <person name="Hansen M."/>
            <person name="Howarth C."/>
            <person name="Imamovic A."/>
            <person name="Ireland A."/>
            <person name="Larimer J."/>
            <person name="McCowan C."/>
            <person name="Murphy C."/>
            <person name="Pearson M."/>
            <person name="Poon T.W."/>
            <person name="Priest M."/>
            <person name="Roberts A."/>
            <person name="Saif S."/>
            <person name="Shea T."/>
            <person name="Sykes S."/>
            <person name="Wortman J."/>
            <person name="Nusbaum C."/>
            <person name="Birren B."/>
        </authorList>
    </citation>
    <scope>NUCLEOTIDE SEQUENCE [LARGE SCALE GENOMIC DNA]</scope>
    <source>
        <strain evidence="3">APO3</strain>
    </source>
</reference>
<name>W4G4B5_APHAT</name>
<gene>
    <name evidence="3" type="ORF">H257_11546</name>
</gene>
<dbReference type="VEuPathDB" id="FungiDB:H257_11546"/>
<dbReference type="AlphaFoldDB" id="W4G4B5"/>
<feature type="transmembrane region" description="Helical" evidence="2">
    <location>
        <begin position="7"/>
        <end position="26"/>
    </location>
</feature>
<dbReference type="RefSeq" id="XP_009836825.1">
    <property type="nucleotide sequence ID" value="XM_009838523.1"/>
</dbReference>
<proteinExistence type="predicted"/>
<keyword evidence="2" id="KW-0812">Transmembrane</keyword>
<dbReference type="GeneID" id="20813542"/>
<evidence type="ECO:0000256" key="2">
    <source>
        <dbReference type="SAM" id="Phobius"/>
    </source>
</evidence>
<evidence type="ECO:0000256" key="1">
    <source>
        <dbReference type="SAM" id="MobiDB-lite"/>
    </source>
</evidence>
<dbReference type="EMBL" id="KI913147">
    <property type="protein sequence ID" value="ETV73889.1"/>
    <property type="molecule type" value="Genomic_DNA"/>
</dbReference>
<keyword evidence="2" id="KW-0472">Membrane</keyword>
<protein>
    <submittedName>
        <fullName evidence="3">Uncharacterized protein</fullName>
    </submittedName>
</protein>
<keyword evidence="2" id="KW-1133">Transmembrane helix</keyword>
<evidence type="ECO:0000313" key="3">
    <source>
        <dbReference type="EMBL" id="ETV73889.1"/>
    </source>
</evidence>
<feature type="region of interest" description="Disordered" evidence="1">
    <location>
        <begin position="37"/>
        <end position="62"/>
    </location>
</feature>
<organism evidence="3">
    <name type="scientific">Aphanomyces astaci</name>
    <name type="common">Crayfish plague agent</name>
    <dbReference type="NCBI Taxonomy" id="112090"/>
    <lineage>
        <taxon>Eukaryota</taxon>
        <taxon>Sar</taxon>
        <taxon>Stramenopiles</taxon>
        <taxon>Oomycota</taxon>
        <taxon>Saprolegniomycetes</taxon>
        <taxon>Saprolegniales</taxon>
        <taxon>Verrucalvaceae</taxon>
        <taxon>Aphanomyces</taxon>
    </lineage>
</organism>